<dbReference type="AlphaFoldDB" id="A0A2P2QSU5"/>
<reference evidence="1" key="1">
    <citation type="submission" date="2018-02" db="EMBL/GenBank/DDBJ databases">
        <title>Rhizophora mucronata_Transcriptome.</title>
        <authorList>
            <person name="Meera S.P."/>
            <person name="Sreeshan A."/>
            <person name="Augustine A."/>
        </authorList>
    </citation>
    <scope>NUCLEOTIDE SEQUENCE</scope>
    <source>
        <tissue evidence="1">Leaf</tissue>
    </source>
</reference>
<protein>
    <submittedName>
        <fullName evidence="1">Uncharacterized protein</fullName>
    </submittedName>
</protein>
<name>A0A2P2QSU5_RHIMU</name>
<sequence>MIQESPVLKPACYNLHTEPVWHLNGFPYQILFYFIL</sequence>
<proteinExistence type="predicted"/>
<dbReference type="EMBL" id="GGEC01089514">
    <property type="protein sequence ID" value="MBX69998.1"/>
    <property type="molecule type" value="Transcribed_RNA"/>
</dbReference>
<accession>A0A2P2QSU5</accession>
<organism evidence="1">
    <name type="scientific">Rhizophora mucronata</name>
    <name type="common">Asiatic mangrove</name>
    <dbReference type="NCBI Taxonomy" id="61149"/>
    <lineage>
        <taxon>Eukaryota</taxon>
        <taxon>Viridiplantae</taxon>
        <taxon>Streptophyta</taxon>
        <taxon>Embryophyta</taxon>
        <taxon>Tracheophyta</taxon>
        <taxon>Spermatophyta</taxon>
        <taxon>Magnoliopsida</taxon>
        <taxon>eudicotyledons</taxon>
        <taxon>Gunneridae</taxon>
        <taxon>Pentapetalae</taxon>
        <taxon>rosids</taxon>
        <taxon>fabids</taxon>
        <taxon>Malpighiales</taxon>
        <taxon>Rhizophoraceae</taxon>
        <taxon>Rhizophora</taxon>
    </lineage>
</organism>
<evidence type="ECO:0000313" key="1">
    <source>
        <dbReference type="EMBL" id="MBX69998.1"/>
    </source>
</evidence>